<evidence type="ECO:0000256" key="3">
    <source>
        <dbReference type="ARBA" id="ARBA00022989"/>
    </source>
</evidence>
<sequence length="726" mass="81641">MSLQWNQLFAREGGLKRALPFLEWLPELKYWANLKADILAGLTVVMLLIPQSMAYAHLAGIPVYMGLYAAFIPPIIAALFSSSRSLSTGPVPVTSLLTAVALQPVAAVGTNDYLSYLVLLTFLIGLIQLALSFIRFGVVVNFVSYPVLLGLINAVAIVIACMQINSLFGVYAVTSPHFYETVWQVLKDAVANPHWPTMVIAALSFAIILGGRWLWPGWPHILFAVVITTLVAWLSGYEKTETIRVNQIVNLPVQQILEHYKSYPKELEDQIAAVKKAQKRVENTVNKVGPNAEETDEAMNKAAEAKWQMERLILRHNLEMAELNRLRFRRMTADHQNVFYVDDQMSPIGQVDPRSWRIAKLPENGYLKIQAGGEVVGAIPRGLPSFKPVVFNWQIMRDLFIAALVIALVGFTEAITIAKRIATESRQQFDTNQELLSQGLAKCVGSYFQCMPVSGSFTRTALNYQAGARTPFSSVVAGVVVMVVLLWLTPLFYYLPYATLGVIIMVGVLSLLDIKEMWRVWKISRNEGIVALTTFIMALILAPRIAFAVVVGILLSLIFYLYETMRPRLSELTRDEHGELVEVTDRETEETCYLISILRFNGPLYFANAAYFENKILELISAKQKLRYIIMDCVSLNQLDATGVETLRSVSARLEEAGIELWFTRVRRPVMSLLKRSGLVKKLGPHHFYKNNEIALDRLSEHLGAKHMNTCPLRRKTRQHNKPPSK</sequence>
<dbReference type="InterPro" id="IPR001902">
    <property type="entry name" value="SLC26A/SulP_fam"/>
</dbReference>
<feature type="transmembrane region" description="Helical" evidence="5">
    <location>
        <begin position="466"/>
        <end position="488"/>
    </location>
</feature>
<keyword evidence="8" id="KW-1185">Reference proteome</keyword>
<dbReference type="GO" id="GO:0016020">
    <property type="term" value="C:membrane"/>
    <property type="evidence" value="ECO:0007669"/>
    <property type="project" value="UniProtKB-SubCell"/>
</dbReference>
<dbReference type="PANTHER" id="PTHR11814">
    <property type="entry name" value="SULFATE TRANSPORTER"/>
    <property type="match status" value="1"/>
</dbReference>
<dbReference type="EMBL" id="BMOB01000004">
    <property type="protein sequence ID" value="GGI84726.1"/>
    <property type="molecule type" value="Genomic_DNA"/>
</dbReference>
<evidence type="ECO:0000256" key="4">
    <source>
        <dbReference type="ARBA" id="ARBA00023136"/>
    </source>
</evidence>
<dbReference type="Pfam" id="PF01740">
    <property type="entry name" value="STAS"/>
    <property type="match status" value="1"/>
</dbReference>
<name>A0A917JTS3_9GAMM</name>
<proteinExistence type="predicted"/>
<keyword evidence="3 5" id="KW-1133">Transmembrane helix</keyword>
<feature type="transmembrane region" description="Helical" evidence="5">
    <location>
        <begin position="399"/>
        <end position="418"/>
    </location>
</feature>
<evidence type="ECO:0000259" key="6">
    <source>
        <dbReference type="PROSITE" id="PS50801"/>
    </source>
</evidence>
<feature type="transmembrane region" description="Helical" evidence="5">
    <location>
        <begin position="30"/>
        <end position="49"/>
    </location>
</feature>
<comment type="subcellular location">
    <subcellularLocation>
        <location evidence="1">Membrane</location>
        <topology evidence="1">Multi-pass membrane protein</topology>
    </subcellularLocation>
</comment>
<comment type="caution">
    <text evidence="7">The sequence shown here is derived from an EMBL/GenBank/DDBJ whole genome shotgun (WGS) entry which is preliminary data.</text>
</comment>
<evidence type="ECO:0000256" key="5">
    <source>
        <dbReference type="SAM" id="Phobius"/>
    </source>
</evidence>
<feature type="transmembrane region" description="Helical" evidence="5">
    <location>
        <begin position="221"/>
        <end position="237"/>
    </location>
</feature>
<keyword evidence="2 5" id="KW-0812">Transmembrane</keyword>
<protein>
    <recommendedName>
        <fullName evidence="6">STAS domain-containing protein</fullName>
    </recommendedName>
</protein>
<evidence type="ECO:0000313" key="7">
    <source>
        <dbReference type="EMBL" id="GGI84726.1"/>
    </source>
</evidence>
<evidence type="ECO:0000256" key="1">
    <source>
        <dbReference type="ARBA" id="ARBA00004141"/>
    </source>
</evidence>
<dbReference type="OrthoDB" id="9769739at2"/>
<dbReference type="RefSeq" id="WP_131776575.1">
    <property type="nucleotide sequence ID" value="NZ_BMOB01000004.1"/>
</dbReference>
<feature type="domain" description="STAS" evidence="6">
    <location>
        <begin position="595"/>
        <end position="699"/>
    </location>
</feature>
<dbReference type="GO" id="GO:0055085">
    <property type="term" value="P:transmembrane transport"/>
    <property type="evidence" value="ECO:0007669"/>
    <property type="project" value="InterPro"/>
</dbReference>
<feature type="transmembrane region" description="Helical" evidence="5">
    <location>
        <begin position="146"/>
        <end position="174"/>
    </location>
</feature>
<feature type="transmembrane region" description="Helical" evidence="5">
    <location>
        <begin position="194"/>
        <end position="214"/>
    </location>
</feature>
<evidence type="ECO:0000313" key="8">
    <source>
        <dbReference type="Proteomes" id="UP000630149"/>
    </source>
</evidence>
<dbReference type="PROSITE" id="PS50801">
    <property type="entry name" value="STAS"/>
    <property type="match status" value="1"/>
</dbReference>
<organism evidence="7 8">
    <name type="scientific">Legionella impletisoli</name>
    <dbReference type="NCBI Taxonomy" id="343510"/>
    <lineage>
        <taxon>Bacteria</taxon>
        <taxon>Pseudomonadati</taxon>
        <taxon>Pseudomonadota</taxon>
        <taxon>Gammaproteobacteria</taxon>
        <taxon>Legionellales</taxon>
        <taxon>Legionellaceae</taxon>
        <taxon>Legionella</taxon>
    </lineage>
</organism>
<dbReference type="AlphaFoldDB" id="A0A917JTS3"/>
<accession>A0A917JTS3</accession>
<gene>
    <name evidence="7" type="ORF">GCM10007966_11590</name>
</gene>
<dbReference type="CDD" id="cd07042">
    <property type="entry name" value="STAS_SulP_like_sulfate_transporter"/>
    <property type="match status" value="1"/>
</dbReference>
<keyword evidence="4 5" id="KW-0472">Membrane</keyword>
<dbReference type="InterPro" id="IPR011547">
    <property type="entry name" value="SLC26A/SulP_dom"/>
</dbReference>
<dbReference type="InterPro" id="IPR002645">
    <property type="entry name" value="STAS_dom"/>
</dbReference>
<feature type="transmembrane region" description="Helical" evidence="5">
    <location>
        <begin position="113"/>
        <end position="134"/>
    </location>
</feature>
<reference evidence="7" key="2">
    <citation type="submission" date="2020-09" db="EMBL/GenBank/DDBJ databases">
        <authorList>
            <person name="Sun Q."/>
            <person name="Ohkuma M."/>
        </authorList>
    </citation>
    <scope>NUCLEOTIDE SEQUENCE</scope>
    <source>
        <strain evidence="7">JCM 13919</strain>
    </source>
</reference>
<dbReference type="Pfam" id="PF00916">
    <property type="entry name" value="Sulfate_transp"/>
    <property type="match status" value="2"/>
</dbReference>
<dbReference type="SUPFAM" id="SSF52091">
    <property type="entry name" value="SpoIIaa-like"/>
    <property type="match status" value="1"/>
</dbReference>
<feature type="transmembrane region" description="Helical" evidence="5">
    <location>
        <begin position="494"/>
        <end position="514"/>
    </location>
</feature>
<dbReference type="Gene3D" id="3.30.750.24">
    <property type="entry name" value="STAS domain"/>
    <property type="match status" value="1"/>
</dbReference>
<feature type="transmembrane region" description="Helical" evidence="5">
    <location>
        <begin position="61"/>
        <end position="80"/>
    </location>
</feature>
<feature type="transmembrane region" description="Helical" evidence="5">
    <location>
        <begin position="535"/>
        <end position="562"/>
    </location>
</feature>
<dbReference type="Proteomes" id="UP000630149">
    <property type="component" value="Unassembled WGS sequence"/>
</dbReference>
<dbReference type="InterPro" id="IPR036513">
    <property type="entry name" value="STAS_dom_sf"/>
</dbReference>
<reference evidence="7" key="1">
    <citation type="journal article" date="2014" name="Int. J. Syst. Evol. Microbiol.">
        <title>Complete genome sequence of Corynebacterium casei LMG S-19264T (=DSM 44701T), isolated from a smear-ripened cheese.</title>
        <authorList>
            <consortium name="US DOE Joint Genome Institute (JGI-PGF)"/>
            <person name="Walter F."/>
            <person name="Albersmeier A."/>
            <person name="Kalinowski J."/>
            <person name="Ruckert C."/>
        </authorList>
    </citation>
    <scope>NUCLEOTIDE SEQUENCE</scope>
    <source>
        <strain evidence="7">JCM 13919</strain>
    </source>
</reference>
<evidence type="ECO:0000256" key="2">
    <source>
        <dbReference type="ARBA" id="ARBA00022692"/>
    </source>
</evidence>